<feature type="domain" description="Csm4 C-terminal" evidence="5">
    <location>
        <begin position="243"/>
        <end position="331"/>
    </location>
</feature>
<evidence type="ECO:0000256" key="4">
    <source>
        <dbReference type="ARBA" id="ARBA00023118"/>
    </source>
</evidence>
<dbReference type="GO" id="GO:0051607">
    <property type="term" value="P:defense response to virus"/>
    <property type="evidence" value="ECO:0007669"/>
    <property type="project" value="UniProtKB-KW"/>
</dbReference>
<dbReference type="Pfam" id="PF17953">
    <property type="entry name" value="Csm4_C"/>
    <property type="match status" value="1"/>
</dbReference>
<dbReference type="STRING" id="209880.SAMN02910343_00995"/>
<organism evidence="6 7">
    <name type="scientific">Allisonella histaminiformans</name>
    <dbReference type="NCBI Taxonomy" id="209880"/>
    <lineage>
        <taxon>Bacteria</taxon>
        <taxon>Bacillati</taxon>
        <taxon>Bacillota</taxon>
        <taxon>Negativicutes</taxon>
        <taxon>Veillonellales</taxon>
        <taxon>Veillonellaceae</taxon>
        <taxon>Allisonella</taxon>
    </lineage>
</organism>
<gene>
    <name evidence="6" type="ORF">SAMN02910343_00995</name>
</gene>
<evidence type="ECO:0000256" key="3">
    <source>
        <dbReference type="ARBA" id="ARBA00022884"/>
    </source>
</evidence>
<sequence>MSTYRILPLKFTAPVHFGDASGGGGLDAVQPVCRADTFFSALCSEAARMGKQILNRLVQKVEKEEIAFSDLFPWYFRDGDYEWYIPKPVLSVTTKEVKAETLQKARDMSSFRKKSKKRSFLRASDLRFYVDDLRYGSASLEDEPDWGAMLSAVHFNGRTRVPYSVGAYFFAPTAGLYVLIRMENPSDWEWLESLISITGMTGIGGRKSSGMGSFIKADDSILLSEKNDNKDEVALSEFLKDRKTDCQMALSVFLPTEDELEIAAAGAGLWIQRSGFTWSPGMEGPVKTKSIYMLSSGSCFAARLHGRMADVSTSGVKHPVFRYGKGLFLGVPK</sequence>
<dbReference type="InterPro" id="IPR005510">
    <property type="entry name" value="Csm4"/>
</dbReference>
<dbReference type="EMBL" id="FMXA01000011">
    <property type="protein sequence ID" value="SDA50876.1"/>
    <property type="molecule type" value="Genomic_DNA"/>
</dbReference>
<dbReference type="RefSeq" id="WP_091364506.1">
    <property type="nucleotide sequence ID" value="NZ_FMXA01000011.1"/>
</dbReference>
<proteinExistence type="inferred from homology"/>
<dbReference type="Proteomes" id="UP000199689">
    <property type="component" value="Unassembled WGS sequence"/>
</dbReference>
<protein>
    <recommendedName>
        <fullName evidence="2">CRISPR system Cms protein Csm4</fullName>
    </recommendedName>
</protein>
<evidence type="ECO:0000259" key="5">
    <source>
        <dbReference type="Pfam" id="PF17953"/>
    </source>
</evidence>
<keyword evidence="4" id="KW-0051">Antiviral defense</keyword>
<evidence type="ECO:0000256" key="2">
    <source>
        <dbReference type="ARBA" id="ARBA00016109"/>
    </source>
</evidence>
<dbReference type="GO" id="GO:0003723">
    <property type="term" value="F:RNA binding"/>
    <property type="evidence" value="ECO:0007669"/>
    <property type="project" value="UniProtKB-KW"/>
</dbReference>
<accession>A0A1G5VZL7</accession>
<evidence type="ECO:0000313" key="7">
    <source>
        <dbReference type="Proteomes" id="UP000199689"/>
    </source>
</evidence>
<reference evidence="6 7" key="1">
    <citation type="submission" date="2016-10" db="EMBL/GenBank/DDBJ databases">
        <authorList>
            <person name="de Groot N.N."/>
        </authorList>
    </citation>
    <scope>NUCLEOTIDE SEQUENCE [LARGE SCALE GENOMIC DNA]</scope>
    <source>
        <strain evidence="6 7">DSM 15230</strain>
    </source>
</reference>
<keyword evidence="7" id="KW-1185">Reference proteome</keyword>
<dbReference type="NCBIfam" id="TIGR01903">
    <property type="entry name" value="cas5_csm4"/>
    <property type="match status" value="1"/>
</dbReference>
<evidence type="ECO:0000313" key="6">
    <source>
        <dbReference type="EMBL" id="SDA50876.1"/>
    </source>
</evidence>
<evidence type="ECO:0000256" key="1">
    <source>
        <dbReference type="ARBA" id="ARBA00005772"/>
    </source>
</evidence>
<comment type="similarity">
    <text evidence="1">Belongs to the CRISPR-associated Csm4 family.</text>
</comment>
<dbReference type="AlphaFoldDB" id="A0A1G5VZL7"/>
<keyword evidence="3" id="KW-0694">RNA-binding</keyword>
<name>A0A1G5VZL7_9FIRM</name>
<dbReference type="InterPro" id="IPR040932">
    <property type="entry name" value="Csm4_C"/>
</dbReference>
<dbReference type="GeneID" id="87756022"/>